<feature type="region of interest" description="Disordered" evidence="1">
    <location>
        <begin position="441"/>
        <end position="505"/>
    </location>
</feature>
<name>A0ABN9UQW0_9DINO</name>
<sequence>MGIPVASTASAGTAKESSMEAAVAPEALEPQLLEALEAALPEDAPAGHPAWEKVTFRHQHPARSQFRIGQHTLQATLGVCLTEEATMRVARALYVRLANGEPKERVIEFRAEVYARIKALRKGGAPPRPTPAAAAAGAELASSTPAAAAAPAAGGALPAGSPPIAAVPAACPASLPPGSAAAVGAAAAAAVEKEDAPAGHEAWSKIIYYPSGGAVLLSLGSLGVRRPDGGRLRFQTTVGACAGSADPVAEAHRIARLCYVRFAEGASREEVDAFRKAQYEALQVPSGAPAHGGAAKRRGAPAPAGGAGAKRPRHPSGSGAREAARRELQAQGRLEGSLLLEGRAAKRKNASINGVYARCAEDFGGHRAYEKVVAAGSAPRFLYYWGERSRWKVDSKLGGDKSGFAYLKLAGASSPAEAGPDQYWHVYDDREQGYNKDPAVRCSEFAPEPHGAATSAAATGSRAAAARGAPSSDGSSDDGSNDDSDDSGDDSSSASDATPQAGPVVAVPAKGAQAVGAVRARACAKMMVRSGVRCACHFKLVRDCPDHASS</sequence>
<protein>
    <submittedName>
        <fullName evidence="2">Uncharacterized protein</fullName>
    </submittedName>
</protein>
<feature type="compositionally biased region" description="Low complexity" evidence="1">
    <location>
        <begin position="490"/>
        <end position="505"/>
    </location>
</feature>
<evidence type="ECO:0000313" key="3">
    <source>
        <dbReference type="Proteomes" id="UP001189429"/>
    </source>
</evidence>
<feature type="region of interest" description="Disordered" evidence="1">
    <location>
        <begin position="1"/>
        <end position="23"/>
    </location>
</feature>
<gene>
    <name evidence="2" type="ORF">PCOR1329_LOCUS50219</name>
</gene>
<comment type="caution">
    <text evidence="2">The sequence shown here is derived from an EMBL/GenBank/DDBJ whole genome shotgun (WGS) entry which is preliminary data.</text>
</comment>
<dbReference type="Proteomes" id="UP001189429">
    <property type="component" value="Unassembled WGS sequence"/>
</dbReference>
<dbReference type="EMBL" id="CAUYUJ010016074">
    <property type="protein sequence ID" value="CAK0861594.1"/>
    <property type="molecule type" value="Genomic_DNA"/>
</dbReference>
<feature type="region of interest" description="Disordered" evidence="1">
    <location>
        <begin position="285"/>
        <end position="327"/>
    </location>
</feature>
<accession>A0ABN9UQW0</accession>
<reference evidence="2" key="1">
    <citation type="submission" date="2023-10" db="EMBL/GenBank/DDBJ databases">
        <authorList>
            <person name="Chen Y."/>
            <person name="Shah S."/>
            <person name="Dougan E. K."/>
            <person name="Thang M."/>
            <person name="Chan C."/>
        </authorList>
    </citation>
    <scope>NUCLEOTIDE SEQUENCE [LARGE SCALE GENOMIC DNA]</scope>
</reference>
<evidence type="ECO:0000256" key="1">
    <source>
        <dbReference type="SAM" id="MobiDB-lite"/>
    </source>
</evidence>
<proteinExistence type="predicted"/>
<evidence type="ECO:0000313" key="2">
    <source>
        <dbReference type="EMBL" id="CAK0861594.1"/>
    </source>
</evidence>
<organism evidence="2 3">
    <name type="scientific">Prorocentrum cordatum</name>
    <dbReference type="NCBI Taxonomy" id="2364126"/>
    <lineage>
        <taxon>Eukaryota</taxon>
        <taxon>Sar</taxon>
        <taxon>Alveolata</taxon>
        <taxon>Dinophyceae</taxon>
        <taxon>Prorocentrales</taxon>
        <taxon>Prorocentraceae</taxon>
        <taxon>Prorocentrum</taxon>
    </lineage>
</organism>
<keyword evidence="3" id="KW-1185">Reference proteome</keyword>
<feature type="compositionally biased region" description="Acidic residues" evidence="1">
    <location>
        <begin position="475"/>
        <end position="489"/>
    </location>
</feature>
<feature type="compositionally biased region" description="Low complexity" evidence="1">
    <location>
        <begin position="451"/>
        <end position="474"/>
    </location>
</feature>